<sequence length="330" mass="36331">MQNNRRNSQTSQGNNPAYPPPPQYNATSPHSSAGISHSNTSQSTPGGVLIRGEQFAGASGLVFGNRNKFRHIDGDYDESSDEEDPADYPTQELPRPVAEPYAPGTVIDRRFFAGSSNVEFSGRNDFITAQGNRTKDNRRRDSSNHTSSAPRYDSPPTEGTHIIGDHFAGLRGGTFAGPNNFTSVTGKIHKNRSKVSSRAPQGTGVNYDVSSQADVRVQNAHHSHTSTTSHSGMPHADHPNSNRQMARPQGQETRHPINTQYNAHPPSSTWLPGLEKKSPTDMQHHTDREQVLYAAAQYIYNQNAHPDQHHYDPPADPYYGNSRGSRRSTK</sequence>
<feature type="compositionally biased region" description="Polar residues" evidence="1">
    <location>
        <begin position="27"/>
        <end position="45"/>
    </location>
</feature>
<feature type="compositionally biased region" description="Basic and acidic residues" evidence="1">
    <location>
        <begin position="274"/>
        <end position="290"/>
    </location>
</feature>
<feature type="compositionally biased region" description="Polar residues" evidence="1">
    <location>
        <begin position="1"/>
        <end position="13"/>
    </location>
</feature>
<organism evidence="2 3">
    <name type="scientific">Gymnopus androsaceus JB14</name>
    <dbReference type="NCBI Taxonomy" id="1447944"/>
    <lineage>
        <taxon>Eukaryota</taxon>
        <taxon>Fungi</taxon>
        <taxon>Dikarya</taxon>
        <taxon>Basidiomycota</taxon>
        <taxon>Agaricomycotina</taxon>
        <taxon>Agaricomycetes</taxon>
        <taxon>Agaricomycetidae</taxon>
        <taxon>Agaricales</taxon>
        <taxon>Marasmiineae</taxon>
        <taxon>Omphalotaceae</taxon>
        <taxon>Gymnopus</taxon>
    </lineage>
</organism>
<feature type="compositionally biased region" description="Acidic residues" evidence="1">
    <location>
        <begin position="75"/>
        <end position="86"/>
    </location>
</feature>
<reference evidence="2" key="1">
    <citation type="journal article" date="2019" name="Environ. Microbiol.">
        <title>Fungal ecological strategies reflected in gene transcription - a case study of two litter decomposers.</title>
        <authorList>
            <person name="Barbi F."/>
            <person name="Kohler A."/>
            <person name="Barry K."/>
            <person name="Baskaran P."/>
            <person name="Daum C."/>
            <person name="Fauchery L."/>
            <person name="Ihrmark K."/>
            <person name="Kuo A."/>
            <person name="LaButti K."/>
            <person name="Lipzen A."/>
            <person name="Morin E."/>
            <person name="Grigoriev I.V."/>
            <person name="Henrissat B."/>
            <person name="Lindahl B."/>
            <person name="Martin F."/>
        </authorList>
    </citation>
    <scope>NUCLEOTIDE SEQUENCE</scope>
    <source>
        <strain evidence="2">JB14</strain>
    </source>
</reference>
<feature type="region of interest" description="Disordered" evidence="1">
    <location>
        <begin position="1"/>
        <end position="51"/>
    </location>
</feature>
<protein>
    <submittedName>
        <fullName evidence="2">Uncharacterized protein</fullName>
    </submittedName>
</protein>
<name>A0A6A4HGN0_9AGAR</name>
<feature type="compositionally biased region" description="Polar residues" evidence="1">
    <location>
        <begin position="256"/>
        <end position="270"/>
    </location>
</feature>
<proteinExistence type="predicted"/>
<accession>A0A6A4HGN0</accession>
<evidence type="ECO:0000313" key="2">
    <source>
        <dbReference type="EMBL" id="KAE9396748.1"/>
    </source>
</evidence>
<feature type="region of interest" description="Disordered" evidence="1">
    <location>
        <begin position="123"/>
        <end position="166"/>
    </location>
</feature>
<feature type="compositionally biased region" description="Basic and acidic residues" evidence="1">
    <location>
        <begin position="133"/>
        <end position="143"/>
    </location>
</feature>
<evidence type="ECO:0000313" key="3">
    <source>
        <dbReference type="Proteomes" id="UP000799118"/>
    </source>
</evidence>
<feature type="compositionally biased region" description="Low complexity" evidence="1">
    <location>
        <begin position="293"/>
        <end position="304"/>
    </location>
</feature>
<feature type="region of interest" description="Disordered" evidence="1">
    <location>
        <begin position="70"/>
        <end position="102"/>
    </location>
</feature>
<gene>
    <name evidence="2" type="ORF">BT96DRAFT_977304</name>
</gene>
<evidence type="ECO:0000256" key="1">
    <source>
        <dbReference type="SAM" id="MobiDB-lite"/>
    </source>
</evidence>
<keyword evidence="3" id="KW-1185">Reference proteome</keyword>
<feature type="region of interest" description="Disordered" evidence="1">
    <location>
        <begin position="183"/>
        <end position="330"/>
    </location>
</feature>
<feature type="compositionally biased region" description="Polar residues" evidence="1">
    <location>
        <begin position="196"/>
        <end position="213"/>
    </location>
</feature>
<dbReference type="Proteomes" id="UP000799118">
    <property type="component" value="Unassembled WGS sequence"/>
</dbReference>
<dbReference type="AlphaFoldDB" id="A0A6A4HGN0"/>
<dbReference type="OrthoDB" id="3093830at2759"/>
<dbReference type="EMBL" id="ML769508">
    <property type="protein sequence ID" value="KAE9396748.1"/>
    <property type="molecule type" value="Genomic_DNA"/>
</dbReference>